<proteinExistence type="inferred from homology"/>
<keyword evidence="7 8" id="KW-0133">Cell shape</keyword>
<comment type="function">
    <text evidence="7 8">Cell wall formation. Catalyzes the addition of glutamate to the nucleotide precursor UDP-N-acetylmuramoyl-L-alanine (UMA).</text>
</comment>
<keyword evidence="5 7" id="KW-0547">Nucleotide-binding</keyword>
<dbReference type="RefSeq" id="WP_126841919.1">
    <property type="nucleotide sequence ID" value="NZ_PIQH01000006.1"/>
</dbReference>
<evidence type="ECO:0000256" key="3">
    <source>
        <dbReference type="ARBA" id="ARBA00022490"/>
    </source>
</evidence>
<dbReference type="GO" id="GO:0008360">
    <property type="term" value="P:regulation of cell shape"/>
    <property type="evidence" value="ECO:0007669"/>
    <property type="project" value="UniProtKB-KW"/>
</dbReference>
<keyword evidence="4 7" id="KW-0436">Ligase</keyword>
<dbReference type="GO" id="GO:0051301">
    <property type="term" value="P:cell division"/>
    <property type="evidence" value="ECO:0007669"/>
    <property type="project" value="UniProtKB-KW"/>
</dbReference>
<evidence type="ECO:0000259" key="9">
    <source>
        <dbReference type="Pfam" id="PF02875"/>
    </source>
</evidence>
<evidence type="ECO:0000256" key="5">
    <source>
        <dbReference type="ARBA" id="ARBA00022741"/>
    </source>
</evidence>
<sequence length="450" mass="48576">MKAAELFGKQVLVLGLGKTGLSVLRYLHRNNVTPQIIDSREHPPGLADAQELFPQAQIDCREATVEDTLAADVIILSPGIDRRTTAVALAIDAGVPVLGDIELFAAAVTCPVVAVTGSNGKSTVTRLVEHMGKNSGKRIVAAGNIGEPALDVLAFEPPADGIILELSSFQLESTSHLKLACAALLNISADHLDRYQDEREYASAKHRIFANAKQWVLNREEQQSWPQLPVNEKRVITFGKDAHPRHYGVAGSGSEKAITLAEQPLIDVRKLLLQGEHNLLNIQAAFALANGLGIDSKHAARQALSFVGLPHRCQLVGEYKGIRFINDSKATNIGAAEAAIRGLRPLTEGRLIVIAGGDAKGADFRLMQSALEYVDVLITLGKDGERLAEQHHHATYVESLAVAVQQAADMAHQGDVVLLAPACASYDMFNGFEDRGEQFKKLVEAYYGKN</sequence>
<keyword evidence="3 7" id="KW-0963">Cytoplasm</keyword>
<dbReference type="GO" id="GO:0071555">
    <property type="term" value="P:cell wall organization"/>
    <property type="evidence" value="ECO:0007669"/>
    <property type="project" value="UniProtKB-KW"/>
</dbReference>
<dbReference type="InterPro" id="IPR005762">
    <property type="entry name" value="MurD"/>
</dbReference>
<evidence type="ECO:0000313" key="12">
    <source>
        <dbReference type="Proteomes" id="UP000287996"/>
    </source>
</evidence>
<dbReference type="Pfam" id="PF08245">
    <property type="entry name" value="Mur_ligase_M"/>
    <property type="match status" value="1"/>
</dbReference>
<accession>A0A432ZQG2</accession>
<dbReference type="AlphaFoldDB" id="A0A432ZQG2"/>
<evidence type="ECO:0000256" key="4">
    <source>
        <dbReference type="ARBA" id="ARBA00022598"/>
    </source>
</evidence>
<keyword evidence="7 8" id="KW-0573">Peptidoglycan synthesis</keyword>
<evidence type="ECO:0000256" key="1">
    <source>
        <dbReference type="ARBA" id="ARBA00004496"/>
    </source>
</evidence>
<dbReference type="SUPFAM" id="SSF53623">
    <property type="entry name" value="MurD-like peptide ligases, catalytic domain"/>
    <property type="match status" value="1"/>
</dbReference>
<evidence type="ECO:0000256" key="2">
    <source>
        <dbReference type="ARBA" id="ARBA00004752"/>
    </source>
</evidence>
<comment type="subcellular location">
    <subcellularLocation>
        <location evidence="1 7 8">Cytoplasm</location>
    </subcellularLocation>
</comment>
<comment type="pathway">
    <text evidence="2 7 8">Cell wall biogenesis; peptidoglycan biosynthesis.</text>
</comment>
<name>A0A432ZQG2_9GAMM</name>
<dbReference type="GO" id="GO:0005737">
    <property type="term" value="C:cytoplasm"/>
    <property type="evidence" value="ECO:0007669"/>
    <property type="project" value="UniProtKB-SubCell"/>
</dbReference>
<keyword evidence="7 8" id="KW-0132">Cell division</keyword>
<keyword evidence="7 8" id="KW-0961">Cell wall biogenesis/degradation</keyword>
<comment type="similarity">
    <text evidence="7">Belongs to the MurCDEF family.</text>
</comment>
<feature type="domain" description="Mur ligase central" evidence="10">
    <location>
        <begin position="115"/>
        <end position="289"/>
    </location>
</feature>
<gene>
    <name evidence="7 11" type="primary">murD</name>
    <name evidence="11" type="ORF">CWI84_07210</name>
</gene>
<dbReference type="SUPFAM" id="SSF51984">
    <property type="entry name" value="MurCD N-terminal domain"/>
    <property type="match status" value="1"/>
</dbReference>
<dbReference type="EC" id="6.3.2.9" evidence="7 8"/>
<evidence type="ECO:0000256" key="8">
    <source>
        <dbReference type="RuleBase" id="RU003664"/>
    </source>
</evidence>
<keyword evidence="6 7" id="KW-0067">ATP-binding</keyword>
<evidence type="ECO:0000256" key="7">
    <source>
        <dbReference type="HAMAP-Rule" id="MF_00639"/>
    </source>
</evidence>
<dbReference type="HAMAP" id="MF_00639">
    <property type="entry name" value="MurD"/>
    <property type="match status" value="1"/>
</dbReference>
<evidence type="ECO:0000259" key="10">
    <source>
        <dbReference type="Pfam" id="PF08245"/>
    </source>
</evidence>
<dbReference type="PANTHER" id="PTHR43692">
    <property type="entry name" value="UDP-N-ACETYLMURAMOYLALANINE--D-GLUTAMATE LIGASE"/>
    <property type="match status" value="1"/>
</dbReference>
<dbReference type="Gene3D" id="3.90.190.20">
    <property type="entry name" value="Mur ligase, C-terminal domain"/>
    <property type="match status" value="1"/>
</dbReference>
<dbReference type="GO" id="GO:0009252">
    <property type="term" value="P:peptidoglycan biosynthetic process"/>
    <property type="evidence" value="ECO:0007669"/>
    <property type="project" value="UniProtKB-UniRule"/>
</dbReference>
<dbReference type="GO" id="GO:0008764">
    <property type="term" value="F:UDP-N-acetylmuramoylalanine-D-glutamate ligase activity"/>
    <property type="evidence" value="ECO:0007669"/>
    <property type="project" value="UniProtKB-UniRule"/>
</dbReference>
<feature type="domain" description="Mur ligase C-terminal" evidence="9">
    <location>
        <begin position="311"/>
        <end position="423"/>
    </location>
</feature>
<dbReference type="Gene3D" id="3.40.50.720">
    <property type="entry name" value="NAD(P)-binding Rossmann-like Domain"/>
    <property type="match status" value="1"/>
</dbReference>
<dbReference type="InterPro" id="IPR036615">
    <property type="entry name" value="Mur_ligase_C_dom_sf"/>
</dbReference>
<organism evidence="11 12">
    <name type="scientific">Idiomarina tyrosinivorans</name>
    <dbReference type="NCBI Taxonomy" id="1445662"/>
    <lineage>
        <taxon>Bacteria</taxon>
        <taxon>Pseudomonadati</taxon>
        <taxon>Pseudomonadota</taxon>
        <taxon>Gammaproteobacteria</taxon>
        <taxon>Alteromonadales</taxon>
        <taxon>Idiomarinaceae</taxon>
        <taxon>Idiomarina</taxon>
    </lineage>
</organism>
<dbReference type="InterPro" id="IPR036565">
    <property type="entry name" value="Mur-like_cat_sf"/>
</dbReference>
<protein>
    <recommendedName>
        <fullName evidence="7 8">UDP-N-acetylmuramoylalanine--D-glutamate ligase</fullName>
        <ecNumber evidence="7 8">6.3.2.9</ecNumber>
    </recommendedName>
    <alternativeName>
        <fullName evidence="7">D-glutamic acid-adding enzyme</fullName>
    </alternativeName>
    <alternativeName>
        <fullName evidence="7">UDP-N-acetylmuramoyl-L-alanyl-D-glutamate synthetase</fullName>
    </alternativeName>
</protein>
<reference evidence="11 12" key="1">
    <citation type="journal article" date="2011" name="Front. Microbiol.">
        <title>Genomic signatures of strain selection and enhancement in Bacillus atrophaeus var. globigii, a historical biowarfare simulant.</title>
        <authorList>
            <person name="Gibbons H.S."/>
            <person name="Broomall S.M."/>
            <person name="McNew L.A."/>
            <person name="Daligault H."/>
            <person name="Chapman C."/>
            <person name="Bruce D."/>
            <person name="Karavis M."/>
            <person name="Krepps M."/>
            <person name="McGregor P.A."/>
            <person name="Hong C."/>
            <person name="Park K.H."/>
            <person name="Akmal A."/>
            <person name="Feldman A."/>
            <person name="Lin J.S."/>
            <person name="Chang W.E."/>
            <person name="Higgs B.W."/>
            <person name="Demirev P."/>
            <person name="Lindquist J."/>
            <person name="Liem A."/>
            <person name="Fochler E."/>
            <person name="Read T.D."/>
            <person name="Tapia R."/>
            <person name="Johnson S."/>
            <person name="Bishop-Lilly K.A."/>
            <person name="Detter C."/>
            <person name="Han C."/>
            <person name="Sozhamannan S."/>
            <person name="Rosenzweig C.N."/>
            <person name="Skowronski E.W."/>
        </authorList>
    </citation>
    <scope>NUCLEOTIDE SEQUENCE [LARGE SCALE GENOMIC DNA]</scope>
    <source>
        <strain evidence="11 12">CC-PW-9</strain>
    </source>
</reference>
<dbReference type="InterPro" id="IPR013221">
    <property type="entry name" value="Mur_ligase_cen"/>
</dbReference>
<dbReference type="Gene3D" id="3.40.1190.10">
    <property type="entry name" value="Mur-like, catalytic domain"/>
    <property type="match status" value="1"/>
</dbReference>
<dbReference type="Pfam" id="PF02875">
    <property type="entry name" value="Mur_ligase_C"/>
    <property type="match status" value="1"/>
</dbReference>
<keyword evidence="12" id="KW-1185">Reference proteome</keyword>
<evidence type="ECO:0000256" key="6">
    <source>
        <dbReference type="ARBA" id="ARBA00022840"/>
    </source>
</evidence>
<dbReference type="PANTHER" id="PTHR43692:SF1">
    <property type="entry name" value="UDP-N-ACETYLMURAMOYLALANINE--D-GLUTAMATE LIGASE"/>
    <property type="match status" value="1"/>
</dbReference>
<dbReference type="GO" id="GO:0005524">
    <property type="term" value="F:ATP binding"/>
    <property type="evidence" value="ECO:0007669"/>
    <property type="project" value="UniProtKB-UniRule"/>
</dbReference>
<dbReference type="UniPathway" id="UPA00219"/>
<feature type="binding site" evidence="7">
    <location>
        <begin position="117"/>
        <end position="123"/>
    </location>
    <ligand>
        <name>ATP</name>
        <dbReference type="ChEBI" id="CHEBI:30616"/>
    </ligand>
</feature>
<keyword evidence="7 8" id="KW-0131">Cell cycle</keyword>
<comment type="catalytic activity">
    <reaction evidence="7 8">
        <text>UDP-N-acetyl-alpha-D-muramoyl-L-alanine + D-glutamate + ATP = UDP-N-acetyl-alpha-D-muramoyl-L-alanyl-D-glutamate + ADP + phosphate + H(+)</text>
        <dbReference type="Rhea" id="RHEA:16429"/>
        <dbReference type="ChEBI" id="CHEBI:15378"/>
        <dbReference type="ChEBI" id="CHEBI:29986"/>
        <dbReference type="ChEBI" id="CHEBI:30616"/>
        <dbReference type="ChEBI" id="CHEBI:43474"/>
        <dbReference type="ChEBI" id="CHEBI:83898"/>
        <dbReference type="ChEBI" id="CHEBI:83900"/>
        <dbReference type="ChEBI" id="CHEBI:456216"/>
        <dbReference type="EC" id="6.3.2.9"/>
    </reaction>
</comment>
<dbReference type="OrthoDB" id="9809796at2"/>
<dbReference type="SUPFAM" id="SSF53244">
    <property type="entry name" value="MurD-like peptide ligases, peptide-binding domain"/>
    <property type="match status" value="1"/>
</dbReference>
<dbReference type="Proteomes" id="UP000287996">
    <property type="component" value="Unassembled WGS sequence"/>
</dbReference>
<dbReference type="EMBL" id="PIQH01000006">
    <property type="protein sequence ID" value="RUO80082.1"/>
    <property type="molecule type" value="Genomic_DNA"/>
</dbReference>
<dbReference type="NCBIfam" id="TIGR01087">
    <property type="entry name" value="murD"/>
    <property type="match status" value="1"/>
</dbReference>
<comment type="caution">
    <text evidence="11">The sequence shown here is derived from an EMBL/GenBank/DDBJ whole genome shotgun (WGS) entry which is preliminary data.</text>
</comment>
<dbReference type="Pfam" id="PF21799">
    <property type="entry name" value="MurD-like_N"/>
    <property type="match status" value="1"/>
</dbReference>
<evidence type="ECO:0000313" key="11">
    <source>
        <dbReference type="EMBL" id="RUO80082.1"/>
    </source>
</evidence>
<dbReference type="InterPro" id="IPR004101">
    <property type="entry name" value="Mur_ligase_C"/>
</dbReference>